<dbReference type="PROSITE" id="PS00065">
    <property type="entry name" value="D_2_HYDROXYACID_DH_1"/>
    <property type="match status" value="1"/>
</dbReference>
<organism evidence="6 7">
    <name type="scientific">Clostridium tyrobutyricum DIVETGP</name>
    <dbReference type="NCBI Taxonomy" id="1408889"/>
    <lineage>
        <taxon>Bacteria</taxon>
        <taxon>Bacillati</taxon>
        <taxon>Bacillota</taxon>
        <taxon>Clostridia</taxon>
        <taxon>Eubacteriales</taxon>
        <taxon>Clostridiaceae</taxon>
        <taxon>Clostridium</taxon>
    </lineage>
</organism>
<dbReference type="CDD" id="cd05301">
    <property type="entry name" value="GDH"/>
    <property type="match status" value="1"/>
</dbReference>
<dbReference type="InterPro" id="IPR036291">
    <property type="entry name" value="NAD(P)-bd_dom_sf"/>
</dbReference>
<dbReference type="GO" id="GO:0005829">
    <property type="term" value="C:cytosol"/>
    <property type="evidence" value="ECO:0007669"/>
    <property type="project" value="TreeGrafter"/>
</dbReference>
<reference evidence="6 7" key="1">
    <citation type="journal article" date="2015" name="Genome Announc.">
        <title>Draft Genome Sequence of Clostridium tyrobutyricum Strain DIVETGP, Isolated from Cow's Milk for Grana Padano Production.</title>
        <authorList>
            <person name="Soggiu A."/>
            <person name="Piras C."/>
            <person name="Gaiarsa S."/>
            <person name="Sassera D."/>
            <person name="Roncada P."/>
            <person name="Bendixen E."/>
            <person name="Brasca M."/>
            <person name="Bonizzi L."/>
        </authorList>
    </citation>
    <scope>NUCLEOTIDE SEQUENCE [LARGE SCALE GENOMIC DNA]</scope>
    <source>
        <strain evidence="6 7">DIVETGP</strain>
    </source>
</reference>
<gene>
    <name evidence="6" type="ORF">CTDIVETGP_2680</name>
</gene>
<keyword evidence="7" id="KW-1185">Reference proteome</keyword>
<feature type="domain" description="D-isomer specific 2-hydroxyacid dehydrogenase NAD-binding" evidence="5">
    <location>
        <begin position="110"/>
        <end position="288"/>
    </location>
</feature>
<dbReference type="InterPro" id="IPR050223">
    <property type="entry name" value="D-isomer_2-hydroxyacid_DH"/>
</dbReference>
<comment type="similarity">
    <text evidence="1 3">Belongs to the D-isomer specific 2-hydroxyacid dehydrogenase family.</text>
</comment>
<dbReference type="EC" id="1.1.1.79" evidence="6"/>
<dbReference type="InterPro" id="IPR029752">
    <property type="entry name" value="D-isomer_DH_CS1"/>
</dbReference>
<dbReference type="GO" id="GO:0051287">
    <property type="term" value="F:NAD binding"/>
    <property type="evidence" value="ECO:0007669"/>
    <property type="project" value="InterPro"/>
</dbReference>
<accession>W6N891</accession>
<sequence length="323" mass="36322">MNKPKVFIGKSIPEEVKNYLEQYCECKYWNSNNAISRQQLFKELKDVEGFLESGEEIDDELLLHAPNLKIVSNSSVGYNNFHLQSMKSKGVIGTNTPFVLDDTVADLVFSLVISTARRIPEMDSYVKHGKWKSSDNENLYGVDVHHATLGIIGMGRIGQKVAKRARLGFSMDVLYHNRSRKFDTESKLGVKYVSLDTLLIQSDYIVLMIPLTQETMHLIDYKEFDLMKDTAIFINASRGKTVNEKALIDALENKKILGAGLDVYAQEPVNKNNPLLKMSNVVTLPHIGSATEKTRFSMDMTAAENLVSGLIGKIPKYIVPELK</sequence>
<dbReference type="Pfam" id="PF00389">
    <property type="entry name" value="2-Hacid_dh"/>
    <property type="match status" value="1"/>
</dbReference>
<evidence type="ECO:0000313" key="7">
    <source>
        <dbReference type="Proteomes" id="UP000019482"/>
    </source>
</evidence>
<dbReference type="Proteomes" id="UP000019482">
    <property type="component" value="Unassembled WGS sequence"/>
</dbReference>
<dbReference type="Pfam" id="PF02826">
    <property type="entry name" value="2-Hacid_dh_C"/>
    <property type="match status" value="1"/>
</dbReference>
<dbReference type="SUPFAM" id="SSF52283">
    <property type="entry name" value="Formate/glycerate dehydrogenase catalytic domain-like"/>
    <property type="match status" value="1"/>
</dbReference>
<dbReference type="RefSeq" id="WP_017751038.1">
    <property type="nucleotide sequence ID" value="NZ_CBXI010000044.1"/>
</dbReference>
<keyword evidence="6" id="KW-0670">Pyruvate</keyword>
<evidence type="ECO:0000313" key="6">
    <source>
        <dbReference type="EMBL" id="CDL92610.1"/>
    </source>
</evidence>
<evidence type="ECO:0000256" key="1">
    <source>
        <dbReference type="ARBA" id="ARBA00005854"/>
    </source>
</evidence>
<dbReference type="SUPFAM" id="SSF51735">
    <property type="entry name" value="NAD(P)-binding Rossmann-fold domains"/>
    <property type="match status" value="1"/>
</dbReference>
<name>W6N891_CLOTY</name>
<comment type="caution">
    <text evidence="6">The sequence shown here is derived from an EMBL/GenBank/DDBJ whole genome shotgun (WGS) entry which is preliminary data.</text>
</comment>
<dbReference type="EMBL" id="CBXI010000044">
    <property type="protein sequence ID" value="CDL92610.1"/>
    <property type="molecule type" value="Genomic_DNA"/>
</dbReference>
<protein>
    <submittedName>
        <fullName evidence="6">Glyoxylate reductase / Hydroxypyruvate reductase / 2-ketoaldonate reductase, broad specificity</fullName>
        <ecNumber evidence="6">1.1.1.215</ecNumber>
        <ecNumber evidence="6">1.1.1.79</ecNumber>
        <ecNumber evidence="6">1.1.1.81</ecNumber>
    </submittedName>
</protein>
<dbReference type="EC" id="1.1.1.215" evidence="6"/>
<evidence type="ECO:0000256" key="3">
    <source>
        <dbReference type="RuleBase" id="RU003719"/>
    </source>
</evidence>
<feature type="domain" description="D-isomer specific 2-hydroxyacid dehydrogenase catalytic" evidence="4">
    <location>
        <begin position="8"/>
        <end position="319"/>
    </location>
</feature>
<dbReference type="EC" id="1.1.1.81" evidence="6"/>
<dbReference type="GO" id="GO:0030267">
    <property type="term" value="F:glyoxylate reductase (NADPH) activity"/>
    <property type="evidence" value="ECO:0007669"/>
    <property type="project" value="UniProtKB-EC"/>
</dbReference>
<dbReference type="Gene3D" id="3.40.50.720">
    <property type="entry name" value="NAD(P)-binding Rossmann-like Domain"/>
    <property type="match status" value="2"/>
</dbReference>
<evidence type="ECO:0000259" key="4">
    <source>
        <dbReference type="Pfam" id="PF00389"/>
    </source>
</evidence>
<dbReference type="AlphaFoldDB" id="W6N891"/>
<keyword evidence="2 3" id="KW-0560">Oxidoreductase</keyword>
<dbReference type="InterPro" id="IPR006139">
    <property type="entry name" value="D-isomer_2_OHA_DH_cat_dom"/>
</dbReference>
<dbReference type="PANTHER" id="PTHR10996">
    <property type="entry name" value="2-HYDROXYACID DEHYDROGENASE-RELATED"/>
    <property type="match status" value="1"/>
</dbReference>
<evidence type="ECO:0000259" key="5">
    <source>
        <dbReference type="Pfam" id="PF02826"/>
    </source>
</evidence>
<dbReference type="GO" id="GO:0008873">
    <property type="term" value="F:gluconate 2-dehydrogenase activity"/>
    <property type="evidence" value="ECO:0007669"/>
    <property type="project" value="UniProtKB-EC"/>
</dbReference>
<dbReference type="InterPro" id="IPR006140">
    <property type="entry name" value="D-isomer_DH_NAD-bd"/>
</dbReference>
<proteinExistence type="inferred from homology"/>
<dbReference type="GeneID" id="29418894"/>
<dbReference type="FunFam" id="3.40.50.720:FF:000462">
    <property type="entry name" value="Glyoxylate reductase (NADP+)"/>
    <property type="match status" value="1"/>
</dbReference>
<evidence type="ECO:0000256" key="2">
    <source>
        <dbReference type="ARBA" id="ARBA00023002"/>
    </source>
</evidence>
<dbReference type="PANTHER" id="PTHR10996:SF283">
    <property type="entry name" value="GLYOXYLATE_HYDROXYPYRUVATE REDUCTASE B"/>
    <property type="match status" value="1"/>
</dbReference>
<dbReference type="GO" id="GO:0016618">
    <property type="term" value="F:hydroxypyruvate reductase [NAD(P)H] activity"/>
    <property type="evidence" value="ECO:0007669"/>
    <property type="project" value="UniProtKB-EC"/>
</dbReference>